<protein>
    <submittedName>
        <fullName evidence="7">Reticulocalbin-2</fullName>
    </submittedName>
</protein>
<proteinExistence type="inferred from homology"/>
<dbReference type="InterPro" id="IPR011992">
    <property type="entry name" value="EF-hand-dom_pair"/>
</dbReference>
<keyword evidence="6" id="KW-1185">Reference proteome</keyword>
<organism evidence="6 7">
    <name type="scientific">Clupea harengus</name>
    <name type="common">Atlantic herring</name>
    <dbReference type="NCBI Taxonomy" id="7950"/>
    <lineage>
        <taxon>Eukaryota</taxon>
        <taxon>Metazoa</taxon>
        <taxon>Chordata</taxon>
        <taxon>Craniata</taxon>
        <taxon>Vertebrata</taxon>
        <taxon>Euteleostomi</taxon>
        <taxon>Actinopterygii</taxon>
        <taxon>Neopterygii</taxon>
        <taxon>Teleostei</taxon>
        <taxon>Clupei</taxon>
        <taxon>Clupeiformes</taxon>
        <taxon>Clupeoidei</taxon>
        <taxon>Clupeidae</taxon>
        <taxon>Clupea</taxon>
    </lineage>
</organism>
<evidence type="ECO:0000259" key="5">
    <source>
        <dbReference type="PROSITE" id="PS50222"/>
    </source>
</evidence>
<evidence type="ECO:0000256" key="4">
    <source>
        <dbReference type="SAM" id="SignalP"/>
    </source>
</evidence>
<dbReference type="Gene3D" id="1.10.238.10">
    <property type="entry name" value="EF-hand"/>
    <property type="match status" value="3"/>
</dbReference>
<dbReference type="RefSeq" id="XP_012689029.1">
    <property type="nucleotide sequence ID" value="XM_012833575.2"/>
</dbReference>
<dbReference type="PROSITE" id="PS00018">
    <property type="entry name" value="EF_HAND_1"/>
    <property type="match status" value="4"/>
</dbReference>
<dbReference type="GO" id="GO:0005783">
    <property type="term" value="C:endoplasmic reticulum"/>
    <property type="evidence" value="ECO:0007669"/>
    <property type="project" value="TreeGrafter"/>
</dbReference>
<dbReference type="SUPFAM" id="SSF47473">
    <property type="entry name" value="EF-hand"/>
    <property type="match status" value="2"/>
</dbReference>
<dbReference type="GeneID" id="105905563"/>
<evidence type="ECO:0000256" key="3">
    <source>
        <dbReference type="ARBA" id="ARBA00022837"/>
    </source>
</evidence>
<dbReference type="FunFam" id="1.10.238.10:FF:000399">
    <property type="entry name" value="Reticulocalbin 2"/>
    <property type="match status" value="1"/>
</dbReference>
<feature type="signal peptide" evidence="4">
    <location>
        <begin position="1"/>
        <end position="18"/>
    </location>
</feature>
<dbReference type="SMART" id="SM00054">
    <property type="entry name" value="EFh"/>
    <property type="match status" value="4"/>
</dbReference>
<keyword evidence="3" id="KW-0106">Calcium</keyword>
<dbReference type="InterPro" id="IPR002048">
    <property type="entry name" value="EF_hand_dom"/>
</dbReference>
<feature type="chain" id="PRO_5027990410" evidence="4">
    <location>
        <begin position="19"/>
        <end position="311"/>
    </location>
</feature>
<dbReference type="Pfam" id="PF13833">
    <property type="entry name" value="EF-hand_8"/>
    <property type="match status" value="1"/>
</dbReference>
<keyword evidence="4" id="KW-0732">Signal</keyword>
<feature type="domain" description="EF-hand" evidence="5">
    <location>
        <begin position="60"/>
        <end position="95"/>
    </location>
</feature>
<evidence type="ECO:0000313" key="7">
    <source>
        <dbReference type="RefSeq" id="XP_012689029.1"/>
    </source>
</evidence>
<gene>
    <name evidence="7" type="primary">rcn2</name>
</gene>
<dbReference type="PANTHER" id="PTHR10827:SF78">
    <property type="entry name" value="RETICULOCALBIN-2"/>
    <property type="match status" value="1"/>
</dbReference>
<feature type="domain" description="EF-hand" evidence="5">
    <location>
        <begin position="96"/>
        <end position="131"/>
    </location>
</feature>
<dbReference type="GO" id="GO:0005509">
    <property type="term" value="F:calcium ion binding"/>
    <property type="evidence" value="ECO:0007669"/>
    <property type="project" value="InterPro"/>
</dbReference>
<sequence length="311" mass="36477">MKTFVFALALCALQYVFGENAHKVFHEDHHVDGHHNPEHDMNAFLGTEDKEEIKKLSPSEQKRRLAEIIKKIDTDSDKYLSAEEITVWIQKVYRKYALDDARERFPEFDTDQDGIVSWDEYNMVMHDRIVEVDENVVLEDPEEESLRYLHLKEKRRFDFADMDGKPGLNLTEFLAFTHPSEVDHMADFAIEDVLVEYDTDKDGFIDLKEFIGDLRPNGDDPSQWEIEETVRFKDLYDQNRDGKLNRDEQLRWVAPNSYGSAREEAIHLIKEMDVDGDKRLSDSEILKGQETFMNSEVTDYGRQLHVSHDEL</sequence>
<dbReference type="Proteomes" id="UP000515152">
    <property type="component" value="Chromosome 3"/>
</dbReference>
<dbReference type="PANTHER" id="PTHR10827">
    <property type="entry name" value="RETICULOCALBIN"/>
    <property type="match status" value="1"/>
</dbReference>
<dbReference type="Pfam" id="PF13202">
    <property type="entry name" value="EF-hand_5"/>
    <property type="match status" value="1"/>
</dbReference>
<evidence type="ECO:0000256" key="1">
    <source>
        <dbReference type="ARBA" id="ARBA00006431"/>
    </source>
</evidence>
<dbReference type="OrthoDB" id="293868at2759"/>
<feature type="domain" description="EF-hand" evidence="5">
    <location>
        <begin position="185"/>
        <end position="220"/>
    </location>
</feature>
<name>A0A6P3W466_CLUHA</name>
<evidence type="ECO:0000313" key="6">
    <source>
        <dbReference type="Proteomes" id="UP000515152"/>
    </source>
</evidence>
<comment type="similarity">
    <text evidence="1">Belongs to the CREC family.</text>
</comment>
<dbReference type="AlphaFoldDB" id="A0A6P3W466"/>
<accession>A0A6P3W466</accession>
<dbReference type="CTD" id="5955"/>
<dbReference type="KEGG" id="char:105905563"/>
<keyword evidence="2" id="KW-0479">Metal-binding</keyword>
<evidence type="ECO:0000256" key="2">
    <source>
        <dbReference type="ARBA" id="ARBA00022723"/>
    </source>
</evidence>
<dbReference type="PROSITE" id="PS50222">
    <property type="entry name" value="EF_HAND_2"/>
    <property type="match status" value="3"/>
</dbReference>
<reference evidence="7" key="1">
    <citation type="submission" date="2025-08" db="UniProtKB">
        <authorList>
            <consortium name="RefSeq"/>
        </authorList>
    </citation>
    <scope>IDENTIFICATION</scope>
</reference>
<dbReference type="InterPro" id="IPR018247">
    <property type="entry name" value="EF_Hand_1_Ca_BS"/>
</dbReference>